<dbReference type="HOGENOM" id="CLU_581896_0_0_1"/>
<comment type="subcellular location">
    <subcellularLocation>
        <location evidence="1">Nucleus</location>
    </subcellularLocation>
</comment>
<evidence type="ECO:0000256" key="2">
    <source>
        <dbReference type="ARBA" id="ARBA00023015"/>
    </source>
</evidence>
<dbReference type="PROSITE" id="PS50066">
    <property type="entry name" value="MADS_BOX_2"/>
    <property type="match status" value="1"/>
</dbReference>
<reference evidence="8" key="2">
    <citation type="submission" date="2013-04" db="UniProtKB">
        <authorList>
            <consortium name="EnsemblPlants"/>
        </authorList>
    </citation>
    <scope>IDENTIFICATION</scope>
</reference>
<evidence type="ECO:0000256" key="5">
    <source>
        <dbReference type="ARBA" id="ARBA00023242"/>
    </source>
</evidence>
<accession>J3KZJ0</accession>
<dbReference type="InterPro" id="IPR002100">
    <property type="entry name" value="TF_MADSbox"/>
</dbReference>
<name>J3KZJ0_ORYBR</name>
<feature type="domain" description="MADS-box" evidence="7">
    <location>
        <begin position="12"/>
        <end position="47"/>
    </location>
</feature>
<keyword evidence="4" id="KW-0804">Transcription</keyword>
<evidence type="ECO:0000256" key="3">
    <source>
        <dbReference type="ARBA" id="ARBA00023125"/>
    </source>
</evidence>
<feature type="compositionally biased region" description="Basic residues" evidence="6">
    <location>
        <begin position="15"/>
        <end position="26"/>
    </location>
</feature>
<evidence type="ECO:0000313" key="8">
    <source>
        <dbReference type="EnsemblPlants" id="OB01G23960.1"/>
    </source>
</evidence>
<keyword evidence="2" id="KW-0805">Transcription regulation</keyword>
<keyword evidence="9" id="KW-1185">Reference proteome</keyword>
<evidence type="ECO:0000256" key="4">
    <source>
        <dbReference type="ARBA" id="ARBA00023163"/>
    </source>
</evidence>
<keyword evidence="5" id="KW-0539">Nucleus</keyword>
<evidence type="ECO:0000256" key="1">
    <source>
        <dbReference type="ARBA" id="ARBA00004123"/>
    </source>
</evidence>
<dbReference type="GO" id="GO:0003677">
    <property type="term" value="F:DNA binding"/>
    <property type="evidence" value="ECO:0007669"/>
    <property type="project" value="UniProtKB-KW"/>
</dbReference>
<dbReference type="InterPro" id="IPR036879">
    <property type="entry name" value="TF_MADSbox_sf"/>
</dbReference>
<reference evidence="8" key="1">
    <citation type="journal article" date="2013" name="Nat. Commun.">
        <title>Whole-genome sequencing of Oryza brachyantha reveals mechanisms underlying Oryza genome evolution.</title>
        <authorList>
            <person name="Chen J."/>
            <person name="Huang Q."/>
            <person name="Gao D."/>
            <person name="Wang J."/>
            <person name="Lang Y."/>
            <person name="Liu T."/>
            <person name="Li B."/>
            <person name="Bai Z."/>
            <person name="Luis Goicoechea J."/>
            <person name="Liang C."/>
            <person name="Chen C."/>
            <person name="Zhang W."/>
            <person name="Sun S."/>
            <person name="Liao Y."/>
            <person name="Zhang X."/>
            <person name="Yang L."/>
            <person name="Song C."/>
            <person name="Wang M."/>
            <person name="Shi J."/>
            <person name="Liu G."/>
            <person name="Liu J."/>
            <person name="Zhou H."/>
            <person name="Zhou W."/>
            <person name="Yu Q."/>
            <person name="An N."/>
            <person name="Chen Y."/>
            <person name="Cai Q."/>
            <person name="Wang B."/>
            <person name="Liu B."/>
            <person name="Min J."/>
            <person name="Huang Y."/>
            <person name="Wu H."/>
            <person name="Li Z."/>
            <person name="Zhang Y."/>
            <person name="Yin Y."/>
            <person name="Song W."/>
            <person name="Jiang J."/>
            <person name="Jackson S.A."/>
            <person name="Wing R.A."/>
            <person name="Wang J."/>
            <person name="Chen M."/>
        </authorList>
    </citation>
    <scope>NUCLEOTIDE SEQUENCE [LARGE SCALE GENOMIC DNA]</scope>
    <source>
        <strain evidence="8">cv. IRGC 101232</strain>
    </source>
</reference>
<dbReference type="GO" id="GO:0046983">
    <property type="term" value="F:protein dimerization activity"/>
    <property type="evidence" value="ECO:0007669"/>
    <property type="project" value="InterPro"/>
</dbReference>
<dbReference type="AlphaFoldDB" id="J3KZJ0"/>
<dbReference type="Pfam" id="PF00319">
    <property type="entry name" value="SRF-TF"/>
    <property type="match status" value="1"/>
</dbReference>
<keyword evidence="3" id="KW-0238">DNA-binding</keyword>
<protein>
    <recommendedName>
        <fullName evidence="7">MADS-box domain-containing protein</fullName>
    </recommendedName>
</protein>
<dbReference type="EnsemblPlants" id="OB01G23960.1">
    <property type="protein sequence ID" value="OB01G23960.1"/>
    <property type="gene ID" value="OB01G23960"/>
</dbReference>
<dbReference type="Gramene" id="OB01G23960.1">
    <property type="protein sequence ID" value="OB01G23960.1"/>
    <property type="gene ID" value="OB01G23960"/>
</dbReference>
<dbReference type="Proteomes" id="UP000006038">
    <property type="component" value="Chromosome 1"/>
</dbReference>
<dbReference type="Gene3D" id="3.40.1810.10">
    <property type="entry name" value="Transcription factor, MADS-box"/>
    <property type="match status" value="1"/>
</dbReference>
<feature type="region of interest" description="Disordered" evidence="6">
    <location>
        <begin position="1"/>
        <end position="26"/>
    </location>
</feature>
<evidence type="ECO:0000313" key="9">
    <source>
        <dbReference type="Proteomes" id="UP000006038"/>
    </source>
</evidence>
<dbReference type="GO" id="GO:0005634">
    <property type="term" value="C:nucleus"/>
    <property type="evidence" value="ECO:0007669"/>
    <property type="project" value="UniProtKB-SubCell"/>
</dbReference>
<dbReference type="OMA" id="QHTHRIY"/>
<proteinExistence type="predicted"/>
<sequence length="470" mass="49665">MARIRRTPKSFVADRKKRAEMHKGRKNSLKKKAEELSTLCGVPVGLVCGGPGSGGEGTSGTASAVVWESEPGVLDKYRALPPEVRAKHTRQMYLEAELAKERAKLASITAEYRQTMLLAMAAQLEAASKRTGRLFDQRHDGNGVNDDGSLDLQHIPGGASVADVPLGHGVQYTGSSSRSSNQMVETTAPAGVGVINDADQYGGLLPSFEHDTLQPHVTQPGHGFPGGDNVYVDMVHMEYPWQAPPGNPNVYNGWPDLGLGSGNAGNAGATTSGAEQARYPPILDNSHGSFLAASAQPQPLAFSSGAYFINAPNDYFSMGVGDSLIDVSDYSVECRSSLPTATTTNRRITLSVARAAPRPATAATSSNRRVTLSVARAAPRPATAATSSIRRITFSVARVAPNQAAATTSIRRITLSVARPHGRRRARRLALPELGELIATSPVILLHRRSISKSKSGAGHCESGNLGSTS</sequence>
<organism evidence="8">
    <name type="scientific">Oryza brachyantha</name>
    <name type="common">malo sina</name>
    <dbReference type="NCBI Taxonomy" id="4533"/>
    <lineage>
        <taxon>Eukaryota</taxon>
        <taxon>Viridiplantae</taxon>
        <taxon>Streptophyta</taxon>
        <taxon>Embryophyta</taxon>
        <taxon>Tracheophyta</taxon>
        <taxon>Spermatophyta</taxon>
        <taxon>Magnoliopsida</taxon>
        <taxon>Liliopsida</taxon>
        <taxon>Poales</taxon>
        <taxon>Poaceae</taxon>
        <taxon>BOP clade</taxon>
        <taxon>Oryzoideae</taxon>
        <taxon>Oryzeae</taxon>
        <taxon>Oryzinae</taxon>
        <taxon>Oryza</taxon>
    </lineage>
</organism>
<dbReference type="SUPFAM" id="SSF55455">
    <property type="entry name" value="SRF-like"/>
    <property type="match status" value="1"/>
</dbReference>
<evidence type="ECO:0000256" key="6">
    <source>
        <dbReference type="SAM" id="MobiDB-lite"/>
    </source>
</evidence>
<evidence type="ECO:0000259" key="7">
    <source>
        <dbReference type="PROSITE" id="PS50066"/>
    </source>
</evidence>